<keyword evidence="3" id="KW-1185">Reference proteome</keyword>
<evidence type="ECO:0000313" key="2">
    <source>
        <dbReference type="EMBL" id="MBC8544204.1"/>
    </source>
</evidence>
<organism evidence="2 3">
    <name type="scientific">Bianquea renquensis</name>
    <dbReference type="NCBI Taxonomy" id="2763661"/>
    <lineage>
        <taxon>Bacteria</taxon>
        <taxon>Bacillati</taxon>
        <taxon>Bacillota</taxon>
        <taxon>Clostridia</taxon>
        <taxon>Eubacteriales</taxon>
        <taxon>Bianqueaceae</taxon>
        <taxon>Bianquea</taxon>
    </lineage>
</organism>
<sequence length="91" mass="10150">MKQMEYVIEFILELLVDGTIEILPNKKVSKWIRYPLGILVGLFMFAVIIGILVFGLLILGESIIAGILMLALGIALLVCAIYKTVKVIRQM</sequence>
<keyword evidence="1" id="KW-0472">Membrane</keyword>
<keyword evidence="1" id="KW-1133">Transmembrane helix</keyword>
<proteinExistence type="predicted"/>
<dbReference type="EMBL" id="JACRSQ010000017">
    <property type="protein sequence ID" value="MBC8544204.1"/>
    <property type="molecule type" value="Genomic_DNA"/>
</dbReference>
<name>A0A926I1G0_9FIRM</name>
<accession>A0A926I1G0</accession>
<dbReference type="Proteomes" id="UP000657006">
    <property type="component" value="Unassembled WGS sequence"/>
</dbReference>
<dbReference type="AlphaFoldDB" id="A0A926I1G0"/>
<protein>
    <submittedName>
        <fullName evidence="2">Uncharacterized protein</fullName>
    </submittedName>
</protein>
<feature type="transmembrane region" description="Helical" evidence="1">
    <location>
        <begin position="36"/>
        <end position="57"/>
    </location>
</feature>
<evidence type="ECO:0000256" key="1">
    <source>
        <dbReference type="SAM" id="Phobius"/>
    </source>
</evidence>
<dbReference type="RefSeq" id="WP_249289853.1">
    <property type="nucleotide sequence ID" value="NZ_JACRSQ010000017.1"/>
</dbReference>
<comment type="caution">
    <text evidence="2">The sequence shown here is derived from an EMBL/GenBank/DDBJ whole genome shotgun (WGS) entry which is preliminary data.</text>
</comment>
<feature type="transmembrane region" description="Helical" evidence="1">
    <location>
        <begin position="63"/>
        <end position="82"/>
    </location>
</feature>
<keyword evidence="1" id="KW-0812">Transmembrane</keyword>
<reference evidence="2" key="1">
    <citation type="submission" date="2020-08" db="EMBL/GenBank/DDBJ databases">
        <title>Genome public.</title>
        <authorList>
            <person name="Liu C."/>
            <person name="Sun Q."/>
        </authorList>
    </citation>
    <scope>NUCLEOTIDE SEQUENCE</scope>
    <source>
        <strain evidence="2">NSJ-32</strain>
    </source>
</reference>
<gene>
    <name evidence="2" type="ORF">H8730_11715</name>
</gene>
<evidence type="ECO:0000313" key="3">
    <source>
        <dbReference type="Proteomes" id="UP000657006"/>
    </source>
</evidence>